<protein>
    <submittedName>
        <fullName evidence="1">Uncharacterized protein</fullName>
    </submittedName>
</protein>
<sequence>MSELNATDFSLLSWVQQAGVSAHAFSVRFCPGSLVVNCYTLEDAVKLWESRSLLQISGMELCFQVNGTFYVGAVVS</sequence>
<dbReference type="AlphaFoldDB" id="A0A7C3PHR8"/>
<organism evidence="1">
    <name type="scientific">Oscillatoriales cyanobacterium SpSt-418</name>
    <dbReference type="NCBI Taxonomy" id="2282169"/>
    <lineage>
        <taxon>Bacteria</taxon>
        <taxon>Bacillati</taxon>
        <taxon>Cyanobacteriota</taxon>
        <taxon>Cyanophyceae</taxon>
        <taxon>Oscillatoriophycideae</taxon>
        <taxon>Oscillatoriales</taxon>
    </lineage>
</organism>
<gene>
    <name evidence="1" type="ORF">ENR64_23565</name>
</gene>
<dbReference type="EMBL" id="DSRU01000336">
    <property type="protein sequence ID" value="HFN00674.1"/>
    <property type="molecule type" value="Genomic_DNA"/>
</dbReference>
<proteinExistence type="predicted"/>
<name>A0A7C3PHR8_9CYAN</name>
<comment type="caution">
    <text evidence="1">The sequence shown here is derived from an EMBL/GenBank/DDBJ whole genome shotgun (WGS) entry which is preliminary data.</text>
</comment>
<accession>A0A7C3PHR8</accession>
<evidence type="ECO:0000313" key="1">
    <source>
        <dbReference type="EMBL" id="HFN00674.1"/>
    </source>
</evidence>
<reference evidence="1" key="1">
    <citation type="journal article" date="2020" name="mSystems">
        <title>Genome- and Community-Level Interaction Insights into Carbon Utilization and Element Cycling Functions of Hydrothermarchaeota in Hydrothermal Sediment.</title>
        <authorList>
            <person name="Zhou Z."/>
            <person name="Liu Y."/>
            <person name="Xu W."/>
            <person name="Pan J."/>
            <person name="Luo Z.H."/>
            <person name="Li M."/>
        </authorList>
    </citation>
    <scope>NUCLEOTIDE SEQUENCE [LARGE SCALE GENOMIC DNA]</scope>
    <source>
        <strain evidence="1">SpSt-418</strain>
    </source>
</reference>